<dbReference type="EMBL" id="CP024968">
    <property type="protein sequence ID" value="ATZ21193.1"/>
    <property type="molecule type" value="Genomic_DNA"/>
</dbReference>
<accession>A0A2K8P625</accession>
<name>A0A2K8P625_9MOLU</name>
<keyword evidence="2" id="KW-1003">Cell membrane</keyword>
<dbReference type="PANTHER" id="PTHR34296">
    <property type="entry name" value="TRANSCRIPTIONAL ACTIVATOR PROTEIN MED"/>
    <property type="match status" value="1"/>
</dbReference>
<reference evidence="7 8" key="1">
    <citation type="submission" date="2017-11" db="EMBL/GenBank/DDBJ databases">
        <title>Genome sequence of Mesoplasma coleopterae BARC 779 (ATCC 49583).</title>
        <authorList>
            <person name="Lo W.-S."/>
            <person name="Kuo C.-H."/>
        </authorList>
    </citation>
    <scope>NUCLEOTIDE SEQUENCE [LARGE SCALE GENOMIC DNA]</scope>
    <source>
        <strain evidence="7 8">BARC 779</strain>
    </source>
</reference>
<keyword evidence="3" id="KW-0732">Signal</keyword>
<dbReference type="Proteomes" id="UP000232221">
    <property type="component" value="Chromosome"/>
</dbReference>
<dbReference type="Pfam" id="PF02608">
    <property type="entry name" value="Bmp"/>
    <property type="match status" value="1"/>
</dbReference>
<dbReference type="InterPro" id="IPR050957">
    <property type="entry name" value="BMP_lipoprotein"/>
</dbReference>
<evidence type="ECO:0000256" key="3">
    <source>
        <dbReference type="ARBA" id="ARBA00022729"/>
    </source>
</evidence>
<feature type="domain" description="ABC transporter substrate-binding protein PnrA-like" evidence="6">
    <location>
        <begin position="36"/>
        <end position="210"/>
    </location>
</feature>
<keyword evidence="8" id="KW-1185">Reference proteome</keyword>
<evidence type="ECO:0000256" key="5">
    <source>
        <dbReference type="ARBA" id="ARBA00023288"/>
    </source>
</evidence>
<evidence type="ECO:0000256" key="4">
    <source>
        <dbReference type="ARBA" id="ARBA00023136"/>
    </source>
</evidence>
<dbReference type="RefSeq" id="WP_100671498.1">
    <property type="nucleotide sequence ID" value="NZ_CP022510.1"/>
</dbReference>
<evidence type="ECO:0000256" key="1">
    <source>
        <dbReference type="ARBA" id="ARBA00004236"/>
    </source>
</evidence>
<dbReference type="PROSITE" id="PS51257">
    <property type="entry name" value="PROKAR_LIPOPROTEIN"/>
    <property type="match status" value="1"/>
</dbReference>
<evidence type="ECO:0000313" key="8">
    <source>
        <dbReference type="Proteomes" id="UP000232221"/>
    </source>
</evidence>
<comment type="subcellular location">
    <subcellularLocation>
        <location evidence="1">Cell membrane</location>
    </subcellularLocation>
</comment>
<evidence type="ECO:0000313" key="7">
    <source>
        <dbReference type="EMBL" id="ATZ21193.1"/>
    </source>
</evidence>
<dbReference type="PANTHER" id="PTHR34296:SF2">
    <property type="entry name" value="ABC TRANSPORTER GUANOSINE-BINDING PROTEIN NUPN"/>
    <property type="match status" value="1"/>
</dbReference>
<dbReference type="AlphaFoldDB" id="A0A2K8P625"/>
<evidence type="ECO:0000259" key="6">
    <source>
        <dbReference type="Pfam" id="PF02608"/>
    </source>
</evidence>
<dbReference type="GO" id="GO:0005886">
    <property type="term" value="C:plasma membrane"/>
    <property type="evidence" value="ECO:0007669"/>
    <property type="project" value="UniProtKB-SubCell"/>
</dbReference>
<keyword evidence="4" id="KW-0472">Membrane</keyword>
<evidence type="ECO:0000256" key="2">
    <source>
        <dbReference type="ARBA" id="ARBA00022475"/>
    </source>
</evidence>
<dbReference type="Gene3D" id="3.40.50.2300">
    <property type="match status" value="2"/>
</dbReference>
<organism evidence="7 8">
    <name type="scientific">Mesoplasma coleopterae</name>
    <dbReference type="NCBI Taxonomy" id="324078"/>
    <lineage>
        <taxon>Bacteria</taxon>
        <taxon>Bacillati</taxon>
        <taxon>Mycoplasmatota</taxon>
        <taxon>Mollicutes</taxon>
        <taxon>Entomoplasmatales</taxon>
        <taxon>Entomoplasmataceae</taxon>
        <taxon>Mesoplasma</taxon>
    </lineage>
</organism>
<keyword evidence="5" id="KW-0449">Lipoprotein</keyword>
<dbReference type="KEGG" id="mcol:MCOLE_v1c06830"/>
<dbReference type="InterPro" id="IPR003760">
    <property type="entry name" value="PnrA-like"/>
</dbReference>
<gene>
    <name evidence="7" type="ORF">MCOLE_v1c06830</name>
</gene>
<protein>
    <submittedName>
        <fullName evidence="7">Ribose/galactose ABC transporter substrate-binding protein</fullName>
    </submittedName>
</protein>
<sequence length="459" mass="50009">MKKLLLSLLSTTIISTSLTTVVSCGTEKHFGEIYLVTDAGKIDDKSFNQSAYEAGTEFVKEILGKDLKIGYIQPDSTAPKTMKRAYKTAKSNNAKTLLLPGFHHAMPGEGDHQAAKVMENSGSTIILDSNSAANNEIGVVFRGDVSGFYAGMASIIYSLNNGNYTNNTLSLGAFGGVSNPASVDNFIVGYLASIDVFNQLKTNDQFLENFNIDKDIATKVTVRKAQNGWPKSKDDTTWFSNSFLIGQSKLVLDNLKDTSKSVKPNVLMPVAGSQTSDAISYDNSWKVIGVDTDQAESYGKDAENRFITSAEKDLKNSTIVSLAHTPEWMDNKEYPDILEKVGLKYSDKIQLTKEVKKEDGTSTFEDIDIKAKESWTGMDVWVNGTMSSGGANLLDDSLANKIKEYFTPQALTEASKLLFSKYINGVIPSSGTIIAVEPVADYAKTVIDNLETQPESGKE</sequence>
<dbReference type="OrthoDB" id="9769871at2"/>
<proteinExistence type="predicted"/>